<dbReference type="STRING" id="177439.DP1534"/>
<evidence type="ECO:0000313" key="2">
    <source>
        <dbReference type="EMBL" id="CAG36263.1"/>
    </source>
</evidence>
<organism evidence="2 3">
    <name type="scientific">Desulfotalea psychrophila (strain LSv54 / DSM 12343)</name>
    <dbReference type="NCBI Taxonomy" id="177439"/>
    <lineage>
        <taxon>Bacteria</taxon>
        <taxon>Pseudomonadati</taxon>
        <taxon>Thermodesulfobacteriota</taxon>
        <taxon>Desulfobulbia</taxon>
        <taxon>Desulfobulbales</taxon>
        <taxon>Desulfocapsaceae</taxon>
        <taxon>Desulfotalea</taxon>
    </lineage>
</organism>
<keyword evidence="1" id="KW-0732">Signal</keyword>
<sequence length="95" mass="10450">MKMKKCMLAMLLVPFLLLIGCTKQPTQVDNFYGTSFELAKQSQIHDLNAGKDVAPVEGLEGSVGTRVMKRYEGSFEATSPKTETYSISVDGIETK</sequence>
<name>Q6AN11_DESPS</name>
<gene>
    <name evidence="2" type="ordered locus">DP1534</name>
</gene>
<feature type="chain" id="PRO_5004270593" description="Lipoprotein" evidence="1">
    <location>
        <begin position="20"/>
        <end position="95"/>
    </location>
</feature>
<dbReference type="Proteomes" id="UP000000602">
    <property type="component" value="Chromosome"/>
</dbReference>
<dbReference type="KEGG" id="dps:DP1534"/>
<keyword evidence="3" id="KW-1185">Reference proteome</keyword>
<evidence type="ECO:0000313" key="3">
    <source>
        <dbReference type="Proteomes" id="UP000000602"/>
    </source>
</evidence>
<reference evidence="3" key="1">
    <citation type="journal article" date="2004" name="Environ. Microbiol.">
        <title>The genome of Desulfotalea psychrophila, a sulfate-reducing bacterium from permanently cold Arctic sediments.</title>
        <authorList>
            <person name="Rabus R."/>
            <person name="Ruepp A."/>
            <person name="Frickey T."/>
            <person name="Rattei T."/>
            <person name="Fartmann B."/>
            <person name="Stark M."/>
            <person name="Bauer M."/>
            <person name="Zibat A."/>
            <person name="Lombardot T."/>
            <person name="Becker I."/>
            <person name="Amann J."/>
            <person name="Gellner K."/>
            <person name="Teeling H."/>
            <person name="Leuschner W.D."/>
            <person name="Gloeckner F.-O."/>
            <person name="Lupas A.N."/>
            <person name="Amann R."/>
            <person name="Klenk H.-P."/>
        </authorList>
    </citation>
    <scope>NUCLEOTIDE SEQUENCE [LARGE SCALE GENOMIC DNA]</scope>
    <source>
        <strain evidence="3">DSM 12343 / LSv54</strain>
    </source>
</reference>
<evidence type="ECO:0008006" key="4">
    <source>
        <dbReference type="Google" id="ProtNLM"/>
    </source>
</evidence>
<dbReference type="AlphaFoldDB" id="Q6AN11"/>
<proteinExistence type="predicted"/>
<dbReference type="EMBL" id="CR522870">
    <property type="protein sequence ID" value="CAG36263.1"/>
    <property type="molecule type" value="Genomic_DNA"/>
</dbReference>
<evidence type="ECO:0000256" key="1">
    <source>
        <dbReference type="SAM" id="SignalP"/>
    </source>
</evidence>
<protein>
    <recommendedName>
        <fullName evidence="4">Lipoprotein</fullName>
    </recommendedName>
</protein>
<dbReference type="PROSITE" id="PS51257">
    <property type="entry name" value="PROKAR_LIPOPROTEIN"/>
    <property type="match status" value="1"/>
</dbReference>
<feature type="signal peptide" evidence="1">
    <location>
        <begin position="1"/>
        <end position="19"/>
    </location>
</feature>
<dbReference type="HOGENOM" id="CLU_2368311_0_0_7"/>
<dbReference type="OrthoDB" id="5432522at2"/>
<dbReference type="RefSeq" id="WP_011188775.1">
    <property type="nucleotide sequence ID" value="NC_006138.1"/>
</dbReference>
<accession>Q6AN11</accession>